<sequence length="289" mass="32496">MTKSQHASIWTDLTRTAFTQGYLDAGGIRTRYLAAGDEGQPLLILIHGTGGHAEAYSRNLAAHAEHFRTYAIDLVGHGWSDKPKLDYEIADYARHVIAVIKALGHQKAHISGESLGGWVAAWMAVHHPEWVDRVVLNTAGGWTAYPEVMERISRLTMEAVTDPSPVRIRTRLEFLMQDHSKVNDDLVEVRRAIYSQPGYPDIMKRILCLQQMDIRRRNMFSAADSASIKAPTLVLWTSHDPTAAPEEGRKIADAIPGAQFHVMNECGHWPQFEDPETFNRIHLDFLLGR</sequence>
<dbReference type="Proteomes" id="UP000321717">
    <property type="component" value="Unassembled WGS sequence"/>
</dbReference>
<organism evidence="2 3">
    <name type="scientific">Ciceribacter naphthalenivorans</name>
    <dbReference type="NCBI Taxonomy" id="1118451"/>
    <lineage>
        <taxon>Bacteria</taxon>
        <taxon>Pseudomonadati</taxon>
        <taxon>Pseudomonadota</taxon>
        <taxon>Alphaproteobacteria</taxon>
        <taxon>Hyphomicrobiales</taxon>
        <taxon>Rhizobiaceae</taxon>
        <taxon>Ciceribacter</taxon>
    </lineage>
</organism>
<dbReference type="PRINTS" id="PR00111">
    <property type="entry name" value="ABHYDROLASE"/>
</dbReference>
<evidence type="ECO:0000313" key="3">
    <source>
        <dbReference type="Proteomes" id="UP000321717"/>
    </source>
</evidence>
<gene>
    <name evidence="2" type="ORF">RNA01_39110</name>
</gene>
<dbReference type="PANTHER" id="PTHR46438">
    <property type="entry name" value="ALPHA/BETA-HYDROLASES SUPERFAMILY PROTEIN"/>
    <property type="match status" value="1"/>
</dbReference>
<protein>
    <submittedName>
        <fullName evidence="2">2-hydroxy-6-ketonona-2,4-dienedioic acid hydrolase</fullName>
    </submittedName>
</protein>
<accession>A0A512HNH4</accession>
<dbReference type="Gene3D" id="3.40.50.1820">
    <property type="entry name" value="alpha/beta hydrolase"/>
    <property type="match status" value="1"/>
</dbReference>
<dbReference type="PANTHER" id="PTHR46438:SF11">
    <property type="entry name" value="LIPASE-RELATED"/>
    <property type="match status" value="1"/>
</dbReference>
<evidence type="ECO:0000259" key="1">
    <source>
        <dbReference type="Pfam" id="PF00561"/>
    </source>
</evidence>
<reference evidence="2 3" key="1">
    <citation type="submission" date="2019-07" db="EMBL/GenBank/DDBJ databases">
        <title>Whole genome shotgun sequence of Rhizobium naphthalenivorans NBRC 107585.</title>
        <authorList>
            <person name="Hosoyama A."/>
            <person name="Uohara A."/>
            <person name="Ohji S."/>
            <person name="Ichikawa N."/>
        </authorList>
    </citation>
    <scope>NUCLEOTIDE SEQUENCE [LARGE SCALE GENOMIC DNA]</scope>
    <source>
        <strain evidence="2 3">NBRC 107585</strain>
    </source>
</reference>
<dbReference type="EMBL" id="BJZP01000027">
    <property type="protein sequence ID" value="GEO86979.1"/>
    <property type="molecule type" value="Genomic_DNA"/>
</dbReference>
<keyword evidence="3" id="KW-1185">Reference proteome</keyword>
<dbReference type="AlphaFoldDB" id="A0A512HNH4"/>
<dbReference type="Pfam" id="PF00561">
    <property type="entry name" value="Abhydrolase_1"/>
    <property type="match status" value="1"/>
</dbReference>
<keyword evidence="2" id="KW-0378">Hydrolase</keyword>
<dbReference type="GO" id="GO:0016787">
    <property type="term" value="F:hydrolase activity"/>
    <property type="evidence" value="ECO:0007669"/>
    <property type="project" value="UniProtKB-KW"/>
</dbReference>
<comment type="caution">
    <text evidence="2">The sequence shown here is derived from an EMBL/GenBank/DDBJ whole genome shotgun (WGS) entry which is preliminary data.</text>
</comment>
<name>A0A512HNH4_9HYPH</name>
<proteinExistence type="predicted"/>
<dbReference type="InterPro" id="IPR029058">
    <property type="entry name" value="AB_hydrolase_fold"/>
</dbReference>
<feature type="domain" description="AB hydrolase-1" evidence="1">
    <location>
        <begin position="41"/>
        <end position="275"/>
    </location>
</feature>
<evidence type="ECO:0000313" key="2">
    <source>
        <dbReference type="EMBL" id="GEO86979.1"/>
    </source>
</evidence>
<dbReference type="SUPFAM" id="SSF53474">
    <property type="entry name" value="alpha/beta-Hydrolases"/>
    <property type="match status" value="1"/>
</dbReference>
<dbReference type="RefSeq" id="WP_147181837.1">
    <property type="nucleotide sequence ID" value="NZ_BJZP01000027.1"/>
</dbReference>
<dbReference type="OrthoDB" id="9793083at2"/>
<dbReference type="InterPro" id="IPR000073">
    <property type="entry name" value="AB_hydrolase_1"/>
</dbReference>